<dbReference type="Proteomes" id="UP000230729">
    <property type="component" value="Unassembled WGS sequence"/>
</dbReference>
<dbReference type="PANTHER" id="PTHR31341:SF12">
    <property type="entry name" value="IPT_TIG DOMAIN-CONTAINING PROTEIN"/>
    <property type="match status" value="1"/>
</dbReference>
<proteinExistence type="predicted"/>
<dbReference type="InterPro" id="IPR008979">
    <property type="entry name" value="Galactose-bd-like_sf"/>
</dbReference>
<name>A0A2G9ZKB2_9BACT</name>
<dbReference type="PANTHER" id="PTHR31341">
    <property type="entry name" value="IPT/TIG DOMAIN-CONTAINING PROTEIN-RELATED-RELATED"/>
    <property type="match status" value="1"/>
</dbReference>
<evidence type="ECO:0000256" key="1">
    <source>
        <dbReference type="ARBA" id="ARBA00023180"/>
    </source>
</evidence>
<evidence type="ECO:0000313" key="3">
    <source>
        <dbReference type="Proteomes" id="UP000230729"/>
    </source>
</evidence>
<organism evidence="2 3">
    <name type="scientific">Candidatus Falkowbacteria bacterium CG23_combo_of_CG06-09_8_20_14_all_49_15</name>
    <dbReference type="NCBI Taxonomy" id="1974572"/>
    <lineage>
        <taxon>Bacteria</taxon>
        <taxon>Candidatus Falkowiibacteriota</taxon>
    </lineage>
</organism>
<reference evidence="2 3" key="1">
    <citation type="submission" date="2017-09" db="EMBL/GenBank/DDBJ databases">
        <title>Depth-based differentiation of microbial function through sediment-hosted aquifers and enrichment of novel symbionts in the deep terrestrial subsurface.</title>
        <authorList>
            <person name="Probst A.J."/>
            <person name="Ladd B."/>
            <person name="Jarett J.K."/>
            <person name="Geller-Mcgrath D.E."/>
            <person name="Sieber C.M."/>
            <person name="Emerson J.B."/>
            <person name="Anantharaman K."/>
            <person name="Thomas B.C."/>
            <person name="Malmstrom R."/>
            <person name="Stieglmeier M."/>
            <person name="Klingl A."/>
            <person name="Woyke T."/>
            <person name="Ryan C.M."/>
            <person name="Banfield J.F."/>
        </authorList>
    </citation>
    <scope>NUCLEOTIDE SEQUENCE [LARGE SCALE GENOMIC DNA]</scope>
    <source>
        <strain evidence="2">CG23_combo_of_CG06-09_8_20_14_all_49_15</strain>
    </source>
</reference>
<dbReference type="Gene3D" id="2.60.120.260">
    <property type="entry name" value="Galactose-binding domain-like"/>
    <property type="match status" value="1"/>
</dbReference>
<dbReference type="SUPFAM" id="SSF49785">
    <property type="entry name" value="Galactose-binding domain-like"/>
    <property type="match status" value="1"/>
</dbReference>
<keyword evidence="1" id="KW-0325">Glycoprotein</keyword>
<comment type="caution">
    <text evidence="2">The sequence shown here is derived from an EMBL/GenBank/DDBJ whole genome shotgun (WGS) entry which is preliminary data.</text>
</comment>
<sequence length="837" mass="91290">MKKIISPKNLNQLLPNILCLIAFVPALALSLAVQPVQAMSANLVRNGSFEGDNDRDWQIWNESQGARTFDFFRSYEVQPDNGTYAAGLEASGQPVDHWLAGLSTKNKFTVDGAKNYYLIFSAKSGGSAQIHFYLQDSATYAALTEVESRTIGRDWQKYSILLDPARGADALLAFSFGDLPAGTILQLDAIALFAADLELRTTEIRGYLGEKNKFLDLTNSGYFKISDISISLPYLDGATGQITSKKFPPQSVNSDSITFDLPAQTFSGLGQVYVNDQPVGRFNYNLLPKITDIYPSVIRSGEDVTIVGNGFNPQTQIEKMFIIFSVLNSQGQRVDSWIVPHNYDSRLAQITAVAPAGLVAGSLRVQTSFRDLSDKDITNSSNSLGYKVKPVVSSWQWARRGYDQPGDNLAIFGRGIINGPKVVFYDETGEKIGESRAAVKAVGNPEAIEAPTPKTANKFKFVVIVNDIESDPGQVGDYVLAKPRISEVAAGHYRSAALDNGRVPAAKIGEEITIRGAGFVSAAGQSKVEFSGQNGPIQVPLDLDRIDREGQWLKVSVPRGALSGQLIVLVNNERSNAWSLDIIPTVVSFSPAPVRPGERLQISALGVGNNLNAATLIFKITNDIVVEIKPLRISLTGDSAVLEALAPASLTNKSSSFNLRYGVWSDDQTYNLSVAPVITQAMIDLDEHILVIKGHGFSPNANDNQITYKYADANRTVIQPRVRMIGVFNAEDGQEIRVQILDNYYYGYVSVATNGQSSNEANFGPVQVRRVVRRVEYVKSLDRVAGVLYISGYNFGTGGGVKVGSHWADIHYRTEFFIIAVVDPAYINDAPVVVARQ</sequence>
<gene>
    <name evidence="2" type="ORF">COX22_03960</name>
</gene>
<evidence type="ECO:0008006" key="4">
    <source>
        <dbReference type="Google" id="ProtNLM"/>
    </source>
</evidence>
<dbReference type="EMBL" id="PCSD01000094">
    <property type="protein sequence ID" value="PIP33541.1"/>
    <property type="molecule type" value="Genomic_DNA"/>
</dbReference>
<protein>
    <recommendedName>
        <fullName evidence="4">IPT/TIG domain-containing protein</fullName>
    </recommendedName>
</protein>
<dbReference type="InterPro" id="IPR052014">
    <property type="entry name" value="Dictyostelium_Tiger"/>
</dbReference>
<evidence type="ECO:0000313" key="2">
    <source>
        <dbReference type="EMBL" id="PIP33541.1"/>
    </source>
</evidence>
<dbReference type="Gene3D" id="2.60.40.10">
    <property type="entry name" value="Immunoglobulins"/>
    <property type="match status" value="2"/>
</dbReference>
<dbReference type="AlphaFoldDB" id="A0A2G9ZKB2"/>
<dbReference type="InterPro" id="IPR013783">
    <property type="entry name" value="Ig-like_fold"/>
</dbReference>
<accession>A0A2G9ZKB2</accession>